<comment type="caution">
    <text evidence="6">The sequence shown here is derived from an EMBL/GenBank/DDBJ whole genome shotgun (WGS) entry which is preliminary data.</text>
</comment>
<evidence type="ECO:0000259" key="5">
    <source>
        <dbReference type="PROSITE" id="PS51194"/>
    </source>
</evidence>
<name>A0A1D2YV39_9BACI</name>
<protein>
    <recommendedName>
        <fullName evidence="8">DNA/RNA helicase</fullName>
    </recommendedName>
</protein>
<dbReference type="InterPro" id="IPR001650">
    <property type="entry name" value="Helicase_C-like"/>
</dbReference>
<dbReference type="AlphaFoldDB" id="A0A1D2YV39"/>
<dbReference type="OrthoDB" id="2077914at2"/>
<dbReference type="Pfam" id="PF04851">
    <property type="entry name" value="ResIII"/>
    <property type="match status" value="1"/>
</dbReference>
<dbReference type="SMART" id="SM00487">
    <property type="entry name" value="DEXDc"/>
    <property type="match status" value="1"/>
</dbReference>
<evidence type="ECO:0008006" key="8">
    <source>
        <dbReference type="Google" id="ProtNLM"/>
    </source>
</evidence>
<dbReference type="SMART" id="SM00490">
    <property type="entry name" value="HELICc"/>
    <property type="match status" value="1"/>
</dbReference>
<dbReference type="InterPro" id="IPR027417">
    <property type="entry name" value="P-loop_NTPase"/>
</dbReference>
<dbReference type="Proteomes" id="UP000243739">
    <property type="component" value="Unassembled WGS sequence"/>
</dbReference>
<dbReference type="RefSeq" id="WP_069656629.1">
    <property type="nucleotide sequence ID" value="NZ_MIJF01000021.1"/>
</dbReference>
<dbReference type="STRING" id="337097.BHF71_08795"/>
<sequence>MKFQIYLIDNNGRLEWKITSNIEVDLAYWYEHGVSTLIATNSFFSIGYANYLLKCLEQITNTAKASISNNFYQDIDWLLENCSVGDKKCSVLKLSTKSENEQIMAIDQSWNHFAPNLQGRLLLLSEVIQLYTEVNSVNKLSRNELFKILQLGYLRNEIKITPSVTYPLISHVLYNQNELICQRCGSRKAVKIQECAVCGDNCATCEECIIYGRSKTCTPLYDFSSLARQKASDVKFLSFDSIPIRMPQLTPFQSKVANFALQYVKDRKKKDLLIWAVTGAGKTEMLFPVINHALISGSRVLFTAPRRDVIKELAPRFKNTFSDVPIVTLYGGSEEKWNDGLLFLSTIHQMIRFVGYFDLVIIDEMDAFPYHNNPRLHLLVKRALKDNGQMIYLTATPPNNWQRRIKSNEIESIILPIRYHQYPLPIPHLKLIPKKAKLLKRKTPNKVIGQFISLVEEMNGQGFIFVSGVNEVVNWTNKLKQWFPDEKIEGIYAKDHLRDYKIEMFKRGMIRFLVTTTIMERGVTVPNVHVLVIGAEGKIFEEATLIQIAGRVGRSTKYPHGYVWFLAEYLTSEMVSAKKQIKRMNKLAKKY</sequence>
<dbReference type="PANTHER" id="PTHR30580:SF1">
    <property type="entry name" value="COMF OPERON PROTEIN 1"/>
    <property type="match status" value="1"/>
</dbReference>
<dbReference type="GO" id="GO:0016787">
    <property type="term" value="F:hydrolase activity"/>
    <property type="evidence" value="ECO:0007669"/>
    <property type="project" value="InterPro"/>
</dbReference>
<dbReference type="Pfam" id="PF00271">
    <property type="entry name" value="Helicase_C"/>
    <property type="match status" value="1"/>
</dbReference>
<dbReference type="EMBL" id="MIJF01000021">
    <property type="protein sequence ID" value="OEF99506.1"/>
    <property type="molecule type" value="Genomic_DNA"/>
</dbReference>
<dbReference type="GO" id="GO:0043138">
    <property type="term" value="F:3'-5' DNA helicase activity"/>
    <property type="evidence" value="ECO:0007669"/>
    <property type="project" value="TreeGrafter"/>
</dbReference>
<feature type="domain" description="Helicase C-terminal" evidence="5">
    <location>
        <begin position="447"/>
        <end position="591"/>
    </location>
</feature>
<dbReference type="Gene3D" id="3.40.50.300">
    <property type="entry name" value="P-loop containing nucleotide triphosphate hydrolases"/>
    <property type="match status" value="2"/>
</dbReference>
<dbReference type="GO" id="GO:0006302">
    <property type="term" value="P:double-strand break repair"/>
    <property type="evidence" value="ECO:0007669"/>
    <property type="project" value="TreeGrafter"/>
</dbReference>
<dbReference type="PROSITE" id="PS51194">
    <property type="entry name" value="HELICASE_CTER"/>
    <property type="match status" value="1"/>
</dbReference>
<feature type="domain" description="Helicase ATP-binding" evidence="4">
    <location>
        <begin position="263"/>
        <end position="415"/>
    </location>
</feature>
<organism evidence="6 7">
    <name type="scientific">Vulcanibacillus modesticaldus</name>
    <dbReference type="NCBI Taxonomy" id="337097"/>
    <lineage>
        <taxon>Bacteria</taxon>
        <taxon>Bacillati</taxon>
        <taxon>Bacillota</taxon>
        <taxon>Bacilli</taxon>
        <taxon>Bacillales</taxon>
        <taxon>Bacillaceae</taxon>
        <taxon>Vulcanibacillus</taxon>
    </lineage>
</organism>
<keyword evidence="1" id="KW-0547">Nucleotide-binding</keyword>
<dbReference type="GO" id="GO:0003677">
    <property type="term" value="F:DNA binding"/>
    <property type="evidence" value="ECO:0007669"/>
    <property type="project" value="UniProtKB-KW"/>
</dbReference>
<gene>
    <name evidence="6" type="ORF">BHF71_08795</name>
</gene>
<dbReference type="PANTHER" id="PTHR30580">
    <property type="entry name" value="PRIMOSOMAL PROTEIN N"/>
    <property type="match status" value="1"/>
</dbReference>
<evidence type="ECO:0000256" key="1">
    <source>
        <dbReference type="ARBA" id="ARBA00022741"/>
    </source>
</evidence>
<dbReference type="PROSITE" id="PS51192">
    <property type="entry name" value="HELICASE_ATP_BIND_1"/>
    <property type="match status" value="1"/>
</dbReference>
<evidence type="ECO:0000256" key="2">
    <source>
        <dbReference type="ARBA" id="ARBA00022840"/>
    </source>
</evidence>
<accession>A0A1D2YV39</accession>
<keyword evidence="3" id="KW-0238">DNA-binding</keyword>
<dbReference type="GO" id="GO:0006270">
    <property type="term" value="P:DNA replication initiation"/>
    <property type="evidence" value="ECO:0007669"/>
    <property type="project" value="TreeGrafter"/>
</dbReference>
<evidence type="ECO:0000259" key="4">
    <source>
        <dbReference type="PROSITE" id="PS51192"/>
    </source>
</evidence>
<keyword evidence="2" id="KW-0067">ATP-binding</keyword>
<proteinExistence type="predicted"/>
<evidence type="ECO:0000313" key="7">
    <source>
        <dbReference type="Proteomes" id="UP000243739"/>
    </source>
</evidence>
<evidence type="ECO:0000256" key="3">
    <source>
        <dbReference type="ARBA" id="ARBA00023125"/>
    </source>
</evidence>
<dbReference type="InterPro" id="IPR014001">
    <property type="entry name" value="Helicase_ATP-bd"/>
</dbReference>
<evidence type="ECO:0000313" key="6">
    <source>
        <dbReference type="EMBL" id="OEF99506.1"/>
    </source>
</evidence>
<reference evidence="6 7" key="1">
    <citation type="submission" date="2016-09" db="EMBL/GenBank/DDBJ databases">
        <title>Draft genome sequence for the type strain of Vulcanibacillus modesticaldus BR, a strictly anaerobic, moderately thermophilic, and nitrate-reducing bacterium from deep sea-hydrothermal vents of the Mid-Atlantic Ridge.</title>
        <authorList>
            <person name="Abin C.A."/>
            <person name="Hollibaugh J.T."/>
        </authorList>
    </citation>
    <scope>NUCLEOTIDE SEQUENCE [LARGE SCALE GENOMIC DNA]</scope>
    <source>
        <strain evidence="6 7">BR</strain>
    </source>
</reference>
<dbReference type="GO" id="GO:0005524">
    <property type="term" value="F:ATP binding"/>
    <property type="evidence" value="ECO:0007669"/>
    <property type="project" value="UniProtKB-KW"/>
</dbReference>
<dbReference type="GO" id="GO:0006310">
    <property type="term" value="P:DNA recombination"/>
    <property type="evidence" value="ECO:0007669"/>
    <property type="project" value="TreeGrafter"/>
</dbReference>
<dbReference type="InterPro" id="IPR006935">
    <property type="entry name" value="Helicase/UvrB_N"/>
</dbReference>
<dbReference type="SUPFAM" id="SSF52540">
    <property type="entry name" value="P-loop containing nucleoside triphosphate hydrolases"/>
    <property type="match status" value="1"/>
</dbReference>
<keyword evidence="7" id="KW-1185">Reference proteome</keyword>